<dbReference type="PANTHER" id="PTHR46268:SF15">
    <property type="entry name" value="UNIVERSAL STRESS PROTEIN HP_0031"/>
    <property type="match status" value="1"/>
</dbReference>
<dbReference type="InterPro" id="IPR006016">
    <property type="entry name" value="UspA"/>
</dbReference>
<dbReference type="PANTHER" id="PTHR46268">
    <property type="entry name" value="STRESS RESPONSE PROTEIN NHAX"/>
    <property type="match status" value="1"/>
</dbReference>
<feature type="domain" description="UspA" evidence="2">
    <location>
        <begin position="143"/>
        <end position="276"/>
    </location>
</feature>
<dbReference type="RefSeq" id="WP_007320234.1">
    <property type="nucleotide sequence ID" value="NZ_BAEE01000001.1"/>
</dbReference>
<name>G7GX29_9ACTN</name>
<dbReference type="Gene3D" id="3.40.50.12370">
    <property type="match status" value="1"/>
</dbReference>
<proteinExistence type="inferred from homology"/>
<dbReference type="OrthoDB" id="5242641at2"/>
<dbReference type="AlphaFoldDB" id="G7GX29"/>
<gene>
    <name evidence="3" type="ORF">GOARA_001_00240</name>
</gene>
<keyword evidence="4" id="KW-1185">Reference proteome</keyword>
<evidence type="ECO:0000259" key="2">
    <source>
        <dbReference type="Pfam" id="PF00582"/>
    </source>
</evidence>
<comment type="similarity">
    <text evidence="1">Belongs to the universal stress protein A family.</text>
</comment>
<dbReference type="SUPFAM" id="SSF52402">
    <property type="entry name" value="Adenine nucleotide alpha hydrolases-like"/>
    <property type="match status" value="2"/>
</dbReference>
<accession>G7GX29</accession>
<evidence type="ECO:0000256" key="1">
    <source>
        <dbReference type="ARBA" id="ARBA00008791"/>
    </source>
</evidence>
<protein>
    <submittedName>
        <fullName evidence="3">Putative Usp family protein</fullName>
    </submittedName>
</protein>
<organism evidence="3 4">
    <name type="scientific">Gordonia araii NBRC 100433</name>
    <dbReference type="NCBI Taxonomy" id="1073574"/>
    <lineage>
        <taxon>Bacteria</taxon>
        <taxon>Bacillati</taxon>
        <taxon>Actinomycetota</taxon>
        <taxon>Actinomycetes</taxon>
        <taxon>Mycobacteriales</taxon>
        <taxon>Gordoniaceae</taxon>
        <taxon>Gordonia</taxon>
    </lineage>
</organism>
<reference evidence="3 4" key="1">
    <citation type="submission" date="2011-11" db="EMBL/GenBank/DDBJ databases">
        <title>Whole genome shotgun sequence of Gordonia araii NBRC 100433.</title>
        <authorList>
            <person name="Yoshida Y."/>
            <person name="Hosoyama A."/>
            <person name="Tsuchikane K."/>
            <person name="Katsumata H."/>
            <person name="Yamazaki S."/>
            <person name="Fujita N."/>
        </authorList>
    </citation>
    <scope>NUCLEOTIDE SEQUENCE [LARGE SCALE GENOMIC DNA]</scope>
    <source>
        <strain evidence="3 4">NBRC 100433</strain>
    </source>
</reference>
<feature type="domain" description="UspA" evidence="2">
    <location>
        <begin position="2"/>
        <end position="129"/>
    </location>
</feature>
<dbReference type="Pfam" id="PF00582">
    <property type="entry name" value="Usp"/>
    <property type="match status" value="2"/>
</dbReference>
<comment type="caution">
    <text evidence="3">The sequence shown here is derived from an EMBL/GenBank/DDBJ whole genome shotgun (WGS) entry which is preliminary data.</text>
</comment>
<dbReference type="Proteomes" id="UP000035088">
    <property type="component" value="Unassembled WGS sequence"/>
</dbReference>
<dbReference type="CDD" id="cd00293">
    <property type="entry name" value="USP-like"/>
    <property type="match status" value="1"/>
</dbReference>
<dbReference type="EMBL" id="BAEE01000001">
    <property type="protein sequence ID" value="GAB08154.1"/>
    <property type="molecule type" value="Genomic_DNA"/>
</dbReference>
<dbReference type="STRING" id="1073574.GOARA_001_00240"/>
<evidence type="ECO:0000313" key="4">
    <source>
        <dbReference type="Proteomes" id="UP000035088"/>
    </source>
</evidence>
<evidence type="ECO:0000313" key="3">
    <source>
        <dbReference type="EMBL" id="GAB08154.1"/>
    </source>
</evidence>
<sequence>MRIFVAYLANDGGADAVTLAGRLARSIGADLDIGMVAPGDQSSASLAEVVREQAADWLEEARALVPDIASEAHVSFHDSIPSGIIAEAQRTGAAAIVVGGSGGGIVGSHSLGSVVNDLLRSSPLPVVLAPRGIRDSPVAKTTQITCAVGTRPGAAGLLDLAIRATLRAQVPLRLISLVALDQLPTGGVDPEAQERAIAHAERVLQTARDRLPDEVEVTISIAHGPTVEDAVARLDWHDGDVLLVGSSRLAAPRRIFLGSTAAKMLRVLSVPVVVLPSPEGGTDG</sequence>